<evidence type="ECO:0000313" key="2">
    <source>
        <dbReference type="Proteomes" id="UP000251835"/>
    </source>
</evidence>
<organism evidence="1 2">
    <name type="scientific">Balneicella halophila</name>
    <dbReference type="NCBI Taxonomy" id="1537566"/>
    <lineage>
        <taxon>Bacteria</taxon>
        <taxon>Pseudomonadati</taxon>
        <taxon>Bacteroidota</taxon>
        <taxon>Bacteroidia</taxon>
        <taxon>Bacteroidales</taxon>
        <taxon>Balneicellaceae</taxon>
        <taxon>Balneicella</taxon>
    </lineage>
</organism>
<proteinExistence type="predicted"/>
<comment type="caution">
    <text evidence="1">The sequence shown here is derived from an EMBL/GenBank/DDBJ whole genome shotgun (WGS) entry which is preliminary data.</text>
</comment>
<reference evidence="1 2" key="1">
    <citation type="submission" date="2018-05" db="EMBL/GenBank/DDBJ databases">
        <title>Genomic Encyclopedia of Type Strains, Phase IV (KMG-IV): sequencing the most valuable type-strain genomes for metagenomic binning, comparative biology and taxonomic classification.</title>
        <authorList>
            <person name="Goeker M."/>
        </authorList>
    </citation>
    <scope>NUCLEOTIDE SEQUENCE [LARGE SCALE GENOMIC DNA]</scope>
    <source>
        <strain evidence="1 2">DSM 28579</strain>
    </source>
</reference>
<sequence length="34" mass="4009">METKKKETRKAENANYCQPVKDSALKLRLKMEIL</sequence>
<name>A0A7L4UR63_BALHA</name>
<keyword evidence="2" id="KW-1185">Reference proteome</keyword>
<protein>
    <submittedName>
        <fullName evidence="1">Uncharacterized protein</fullName>
    </submittedName>
</protein>
<dbReference type="EMBL" id="QENZ01000003">
    <property type="protein sequence ID" value="PVX51931.1"/>
    <property type="molecule type" value="Genomic_DNA"/>
</dbReference>
<gene>
    <name evidence="1" type="ORF">C7377_0225</name>
</gene>
<evidence type="ECO:0000313" key="1">
    <source>
        <dbReference type="EMBL" id="PVX51931.1"/>
    </source>
</evidence>
<dbReference type="AlphaFoldDB" id="A0A7L4UR63"/>
<dbReference type="Proteomes" id="UP000251835">
    <property type="component" value="Unassembled WGS sequence"/>
</dbReference>
<accession>A0A7L4UR63</accession>